<comment type="cofactor">
    <cofactor evidence="2">
        <name>Mg(2+)</name>
        <dbReference type="ChEBI" id="CHEBI:18420"/>
    </cofactor>
</comment>
<dbReference type="GO" id="GO:0005829">
    <property type="term" value="C:cytosol"/>
    <property type="evidence" value="ECO:0007669"/>
    <property type="project" value="TreeGrafter"/>
</dbReference>
<dbReference type="InterPro" id="IPR000422">
    <property type="entry name" value="DHBP_synthase_RibB"/>
</dbReference>
<dbReference type="InterPro" id="IPR000926">
    <property type="entry name" value="RibA"/>
</dbReference>
<keyword evidence="8" id="KW-0479">Metal-binding</keyword>
<gene>
    <name evidence="19" type="ORF">GBAR_LOCUS21516</name>
</gene>
<keyword evidence="12" id="KW-0460">Magnesium</keyword>
<evidence type="ECO:0000256" key="15">
    <source>
        <dbReference type="ARBA" id="ARBA00023239"/>
    </source>
</evidence>
<evidence type="ECO:0000313" key="20">
    <source>
        <dbReference type="Proteomes" id="UP001174909"/>
    </source>
</evidence>
<comment type="pathway">
    <text evidence="4">Cofactor biosynthesis; riboflavin biosynthesis; 5-amino-6-(D-ribitylamino)uracil from GTP: step 1/4.</text>
</comment>
<dbReference type="InterPro" id="IPR017945">
    <property type="entry name" value="DHBP_synth_RibB-like_a/b_dom"/>
</dbReference>
<dbReference type="Proteomes" id="UP001174909">
    <property type="component" value="Unassembled WGS sequence"/>
</dbReference>
<dbReference type="PIRSF" id="PIRSF001259">
    <property type="entry name" value="RibA"/>
    <property type="match status" value="1"/>
</dbReference>
<reference evidence="19" key="1">
    <citation type="submission" date="2023-03" db="EMBL/GenBank/DDBJ databases">
        <authorList>
            <person name="Steffen K."/>
            <person name="Cardenas P."/>
        </authorList>
    </citation>
    <scope>NUCLEOTIDE SEQUENCE</scope>
</reference>
<evidence type="ECO:0000256" key="6">
    <source>
        <dbReference type="ARBA" id="ARBA00005520"/>
    </source>
</evidence>
<keyword evidence="16" id="KW-0511">Multifunctional enzyme</keyword>
<evidence type="ECO:0000256" key="9">
    <source>
        <dbReference type="ARBA" id="ARBA00022741"/>
    </source>
</evidence>
<dbReference type="SUPFAM" id="SSF55821">
    <property type="entry name" value="YrdC/RibB"/>
    <property type="match status" value="1"/>
</dbReference>
<evidence type="ECO:0000256" key="7">
    <source>
        <dbReference type="ARBA" id="ARBA00022619"/>
    </source>
</evidence>
<keyword evidence="10" id="KW-0378">Hydrolase</keyword>
<dbReference type="PANTHER" id="PTHR21327:SF18">
    <property type="entry name" value="3,4-DIHYDROXY-2-BUTANONE 4-PHOSPHATE SYNTHASE"/>
    <property type="match status" value="1"/>
</dbReference>
<dbReference type="Pfam" id="PF00926">
    <property type="entry name" value="DHBP_synthase"/>
    <property type="match status" value="1"/>
</dbReference>
<comment type="caution">
    <text evidence="19">The sequence shown here is derived from an EMBL/GenBank/DDBJ whole genome shotgun (WGS) entry which is preliminary data.</text>
</comment>
<evidence type="ECO:0000256" key="4">
    <source>
        <dbReference type="ARBA" id="ARBA00004853"/>
    </source>
</evidence>
<dbReference type="HAMAP" id="MF_00179">
    <property type="entry name" value="RibA"/>
    <property type="match status" value="1"/>
</dbReference>
<evidence type="ECO:0000256" key="2">
    <source>
        <dbReference type="ARBA" id="ARBA00001946"/>
    </source>
</evidence>
<comment type="cofactor">
    <cofactor evidence="3">
        <name>Zn(2+)</name>
        <dbReference type="ChEBI" id="CHEBI:29105"/>
    </cofactor>
</comment>
<evidence type="ECO:0000256" key="17">
    <source>
        <dbReference type="ARBA" id="ARBA00049295"/>
    </source>
</evidence>
<evidence type="ECO:0000256" key="12">
    <source>
        <dbReference type="ARBA" id="ARBA00022842"/>
    </source>
</evidence>
<keyword evidence="7" id="KW-0686">Riboflavin biosynthesis</keyword>
<comment type="catalytic activity">
    <reaction evidence="17">
        <text>GTP + 4 H2O = 2,5-diamino-6-hydroxy-4-(5-phosphoribosylamino)-pyrimidine + formate + 2 phosphate + 3 H(+)</text>
        <dbReference type="Rhea" id="RHEA:23704"/>
        <dbReference type="ChEBI" id="CHEBI:15377"/>
        <dbReference type="ChEBI" id="CHEBI:15378"/>
        <dbReference type="ChEBI" id="CHEBI:15740"/>
        <dbReference type="ChEBI" id="CHEBI:37565"/>
        <dbReference type="ChEBI" id="CHEBI:43474"/>
        <dbReference type="ChEBI" id="CHEBI:58614"/>
        <dbReference type="EC" id="3.5.4.25"/>
    </reaction>
</comment>
<dbReference type="Gene3D" id="3.90.870.10">
    <property type="entry name" value="DHBP synthase"/>
    <property type="match status" value="1"/>
</dbReference>
<evidence type="ECO:0000256" key="8">
    <source>
        <dbReference type="ARBA" id="ARBA00022723"/>
    </source>
</evidence>
<dbReference type="Gene3D" id="3.40.50.10990">
    <property type="entry name" value="GTP cyclohydrolase II"/>
    <property type="match status" value="1"/>
</dbReference>
<evidence type="ECO:0000256" key="1">
    <source>
        <dbReference type="ARBA" id="ARBA00001936"/>
    </source>
</evidence>
<keyword evidence="9" id="KW-0547">Nucleotide-binding</keyword>
<dbReference type="NCBIfam" id="TIGR00505">
    <property type="entry name" value="ribA"/>
    <property type="match status" value="1"/>
</dbReference>
<keyword evidence="11" id="KW-0862">Zinc</keyword>
<comment type="pathway">
    <text evidence="5">Cofactor biosynthesis; riboflavin biosynthesis; 2-hydroxy-3-oxobutyl phosphate from D-ribulose 5-phosphate: step 1/1.</text>
</comment>
<evidence type="ECO:0000256" key="14">
    <source>
        <dbReference type="ARBA" id="ARBA00023211"/>
    </source>
</evidence>
<dbReference type="NCBIfam" id="NF006803">
    <property type="entry name" value="PRK09311.1"/>
    <property type="match status" value="1"/>
</dbReference>
<dbReference type="GO" id="GO:0046872">
    <property type="term" value="F:metal ion binding"/>
    <property type="evidence" value="ECO:0007669"/>
    <property type="project" value="UniProtKB-KW"/>
</dbReference>
<dbReference type="NCBIfam" id="TIGR00506">
    <property type="entry name" value="ribB"/>
    <property type="match status" value="1"/>
</dbReference>
<keyword evidence="14" id="KW-0464">Manganese</keyword>
<dbReference type="HAMAP" id="MF_01283">
    <property type="entry name" value="RibBA"/>
    <property type="match status" value="1"/>
</dbReference>
<dbReference type="FunFam" id="3.90.870.10:FF:000001">
    <property type="entry name" value="Riboflavin biosynthesis protein RibBA"/>
    <property type="match status" value="1"/>
</dbReference>
<proteinExistence type="inferred from homology"/>
<dbReference type="Pfam" id="PF00925">
    <property type="entry name" value="GTP_cyclohydro2"/>
    <property type="match status" value="1"/>
</dbReference>
<keyword evidence="13" id="KW-0342">GTP-binding</keyword>
<evidence type="ECO:0000256" key="16">
    <source>
        <dbReference type="ARBA" id="ARBA00023268"/>
    </source>
</evidence>
<dbReference type="GO" id="GO:0003935">
    <property type="term" value="F:GTP cyclohydrolase II activity"/>
    <property type="evidence" value="ECO:0007669"/>
    <property type="project" value="UniProtKB-EC"/>
</dbReference>
<accession>A0AA35SZR4</accession>
<evidence type="ECO:0000256" key="5">
    <source>
        <dbReference type="ARBA" id="ARBA00004904"/>
    </source>
</evidence>
<dbReference type="AlphaFoldDB" id="A0AA35SZR4"/>
<comment type="similarity">
    <text evidence="6">In the N-terminal section; belongs to the DHBP synthase family.</text>
</comment>
<sequence length="410" mass="44781">MQLASIEQGLQDLKAGKFLIVVDDEDRENEGDVVMPAEFITPEAVNFMVTHARGQLCMPMTADRLAELDIPMLPSRHSDSPFPTAFTMPVDYAIDTTTGISAQDRAATIQALIDPDARPEDFIQPGHLFPLRYQTGGVLNRPGHTEAVVDLCQLAGAYPAGVVCEIMNADGTMSRLPELEQFAATHDLKIFSIAQLIAHRRISESLISRVAEANLPTKYGVARIIGYRSSIDSGEHAALVVGDWKAGDEVLVRVHSECLTGDAFGSLKCDCGDQLDLAIRMIFEHGRGALVYLRQEGRGIGLHNKIKAYSLQDQGLDTIEANVALGFQPDERKYDLAVQIMRDLDITHARLVTNNPHKMAGISGLGIQVTDRVSLAVPPNETNEEYMRTKRDSMGHLLSSLQASPPNVSA</sequence>
<feature type="domain" description="GTP cyclohydrolase II" evidence="18">
    <location>
        <begin position="209"/>
        <end position="373"/>
    </location>
</feature>
<dbReference type="GO" id="GO:0009231">
    <property type="term" value="P:riboflavin biosynthetic process"/>
    <property type="evidence" value="ECO:0007669"/>
    <property type="project" value="UniProtKB-KW"/>
</dbReference>
<dbReference type="CDD" id="cd00641">
    <property type="entry name" value="GTP_cyclohydro2"/>
    <property type="match status" value="1"/>
</dbReference>
<name>A0AA35SZR4_GEOBA</name>
<dbReference type="PANTHER" id="PTHR21327">
    <property type="entry name" value="GTP CYCLOHYDROLASE II-RELATED"/>
    <property type="match status" value="1"/>
</dbReference>
<evidence type="ECO:0000256" key="13">
    <source>
        <dbReference type="ARBA" id="ARBA00023134"/>
    </source>
</evidence>
<dbReference type="EMBL" id="CASHTH010003003">
    <property type="protein sequence ID" value="CAI8038584.1"/>
    <property type="molecule type" value="Genomic_DNA"/>
</dbReference>
<dbReference type="GO" id="GO:0008686">
    <property type="term" value="F:3,4-dihydroxy-2-butanone-4-phosphate synthase activity"/>
    <property type="evidence" value="ECO:0007669"/>
    <property type="project" value="InterPro"/>
</dbReference>
<dbReference type="NCBIfam" id="NF001591">
    <property type="entry name" value="PRK00393.1"/>
    <property type="match status" value="1"/>
</dbReference>
<organism evidence="19 20">
    <name type="scientific">Geodia barretti</name>
    <name type="common">Barrett's horny sponge</name>
    <dbReference type="NCBI Taxonomy" id="519541"/>
    <lineage>
        <taxon>Eukaryota</taxon>
        <taxon>Metazoa</taxon>
        <taxon>Porifera</taxon>
        <taxon>Demospongiae</taxon>
        <taxon>Heteroscleromorpha</taxon>
        <taxon>Tetractinellida</taxon>
        <taxon>Astrophorina</taxon>
        <taxon>Geodiidae</taxon>
        <taxon>Geodia</taxon>
    </lineage>
</organism>
<dbReference type="FunFam" id="3.40.50.10990:FF:000001">
    <property type="entry name" value="Riboflavin biosynthesis protein RibBA"/>
    <property type="match status" value="1"/>
</dbReference>
<protein>
    <submittedName>
        <fullName evidence="19">Riboflavin biosynthesis protein RibBA</fullName>
    </submittedName>
</protein>
<evidence type="ECO:0000313" key="19">
    <source>
        <dbReference type="EMBL" id="CAI8038584.1"/>
    </source>
</evidence>
<evidence type="ECO:0000256" key="3">
    <source>
        <dbReference type="ARBA" id="ARBA00001947"/>
    </source>
</evidence>
<dbReference type="SUPFAM" id="SSF142695">
    <property type="entry name" value="RibA-like"/>
    <property type="match status" value="1"/>
</dbReference>
<keyword evidence="15" id="KW-0456">Lyase</keyword>
<evidence type="ECO:0000256" key="10">
    <source>
        <dbReference type="ARBA" id="ARBA00022801"/>
    </source>
</evidence>
<dbReference type="InterPro" id="IPR032677">
    <property type="entry name" value="GTP_cyclohydro_II"/>
</dbReference>
<keyword evidence="20" id="KW-1185">Reference proteome</keyword>
<comment type="cofactor">
    <cofactor evidence="1">
        <name>Mn(2+)</name>
        <dbReference type="ChEBI" id="CHEBI:29035"/>
    </cofactor>
</comment>
<dbReference type="InterPro" id="IPR036144">
    <property type="entry name" value="RibA-like_sf"/>
</dbReference>
<evidence type="ECO:0000259" key="18">
    <source>
        <dbReference type="Pfam" id="PF00925"/>
    </source>
</evidence>
<dbReference type="InterPro" id="IPR016299">
    <property type="entry name" value="Riboflavin_synth_RibBA"/>
</dbReference>
<evidence type="ECO:0000256" key="11">
    <source>
        <dbReference type="ARBA" id="ARBA00022833"/>
    </source>
</evidence>
<dbReference type="GO" id="GO:0005525">
    <property type="term" value="F:GTP binding"/>
    <property type="evidence" value="ECO:0007669"/>
    <property type="project" value="UniProtKB-KW"/>
</dbReference>
<dbReference type="HAMAP" id="MF_00180">
    <property type="entry name" value="RibB"/>
    <property type="match status" value="1"/>
</dbReference>